<comment type="caution">
    <text evidence="2">The sequence shown here is derived from an EMBL/GenBank/DDBJ whole genome shotgun (WGS) entry which is preliminary data.</text>
</comment>
<evidence type="ECO:0008006" key="4">
    <source>
        <dbReference type="Google" id="ProtNLM"/>
    </source>
</evidence>
<evidence type="ECO:0000313" key="3">
    <source>
        <dbReference type="Proteomes" id="UP000886844"/>
    </source>
</evidence>
<organism evidence="2 3">
    <name type="scientific">Candidatus Alistipes intestinigallinarum</name>
    <dbReference type="NCBI Taxonomy" id="2838440"/>
    <lineage>
        <taxon>Bacteria</taxon>
        <taxon>Pseudomonadati</taxon>
        <taxon>Bacteroidota</taxon>
        <taxon>Bacteroidia</taxon>
        <taxon>Bacteroidales</taxon>
        <taxon>Rikenellaceae</taxon>
        <taxon>Alistipes</taxon>
    </lineage>
</organism>
<accession>A0A9D2CCZ0</accession>
<name>A0A9D2CCZ0_9BACT</name>
<dbReference type="AlphaFoldDB" id="A0A9D2CCZ0"/>
<feature type="signal peptide" evidence="1">
    <location>
        <begin position="1"/>
        <end position="20"/>
    </location>
</feature>
<dbReference type="Proteomes" id="UP000886844">
    <property type="component" value="Unassembled WGS sequence"/>
</dbReference>
<dbReference type="PROSITE" id="PS51257">
    <property type="entry name" value="PROKAR_LIPOPROTEIN"/>
    <property type="match status" value="1"/>
</dbReference>
<evidence type="ECO:0000313" key="2">
    <source>
        <dbReference type="EMBL" id="HIY69424.1"/>
    </source>
</evidence>
<reference evidence="2" key="1">
    <citation type="journal article" date="2021" name="PeerJ">
        <title>Extensive microbial diversity within the chicken gut microbiome revealed by metagenomics and culture.</title>
        <authorList>
            <person name="Gilroy R."/>
            <person name="Ravi A."/>
            <person name="Getino M."/>
            <person name="Pursley I."/>
            <person name="Horton D.L."/>
            <person name="Alikhan N.F."/>
            <person name="Baker D."/>
            <person name="Gharbi K."/>
            <person name="Hall N."/>
            <person name="Watson M."/>
            <person name="Adriaenssens E.M."/>
            <person name="Foster-Nyarko E."/>
            <person name="Jarju S."/>
            <person name="Secka A."/>
            <person name="Antonio M."/>
            <person name="Oren A."/>
            <person name="Chaudhuri R.R."/>
            <person name="La Ragione R."/>
            <person name="Hildebrand F."/>
            <person name="Pallen M.J."/>
        </authorList>
    </citation>
    <scope>NUCLEOTIDE SEQUENCE</scope>
    <source>
        <strain evidence="2">5134</strain>
    </source>
</reference>
<dbReference type="InterPro" id="IPR032183">
    <property type="entry name" value="PKD-like"/>
</dbReference>
<dbReference type="EMBL" id="DXDA01000065">
    <property type="protein sequence ID" value="HIY69424.1"/>
    <property type="molecule type" value="Genomic_DNA"/>
</dbReference>
<sequence>MKIKNWIIALTAGSLLASCAGDLGNYDYHALKEPVITGIEADLSVLTHTRLSLHPDLGSEAFPDSDYTFEWRALSLSDNTTMTVLGQTRDLEYDVELFPGSYLLLFRVIERATGIFWQAEYNLQVSESTSEGWMVLCAEGPEKRARLDMVSKVTGETYLDVLSENGMPELRNPYRIQWSRFADSESPYYLLTGDGATRLGRSGFEWKEEYRLQYEMGNSDIPAPEAVTDVTAAKMMVYGSKVYYAECLVGVGLFGPVSGVSFRTAPVIGCNISTQNIVVPAAMFYDLDNRRFMAYAPNLRSNDVGGYEALHEMNDLITLLGEMDNGGKVTGTAFERFPQGKEFVWMENTKYDPNNTSAGIIYTVLRDGEEYTLYGTQLGELWSAVSLGGPAFAVGRAAWADLSACPQIGQASQFAFSSLRSMMYYAVGGSVYAVDLSQTPVQTTRQFSLPDEEIVCMKFNIYRQSENLNRSYDLVVGSVKGDEGTLRVYEGFESDGDFRNVTPEVYPGLGRIVDVTYREMLK</sequence>
<evidence type="ECO:0000256" key="1">
    <source>
        <dbReference type="SAM" id="SignalP"/>
    </source>
</evidence>
<gene>
    <name evidence="2" type="ORF">H9828_08405</name>
</gene>
<reference evidence="2" key="2">
    <citation type="submission" date="2021-04" db="EMBL/GenBank/DDBJ databases">
        <authorList>
            <person name="Gilroy R."/>
        </authorList>
    </citation>
    <scope>NUCLEOTIDE SEQUENCE</scope>
    <source>
        <strain evidence="2">5134</strain>
    </source>
</reference>
<proteinExistence type="predicted"/>
<keyword evidence="1" id="KW-0732">Signal</keyword>
<feature type="chain" id="PRO_5039723362" description="PKD-like family protein" evidence="1">
    <location>
        <begin position="21"/>
        <end position="522"/>
    </location>
</feature>
<dbReference type="Pfam" id="PF16407">
    <property type="entry name" value="PKD_2"/>
    <property type="match status" value="1"/>
</dbReference>
<protein>
    <recommendedName>
        <fullName evidence="4">PKD-like family protein</fullName>
    </recommendedName>
</protein>